<feature type="transmembrane region" description="Helical" evidence="1">
    <location>
        <begin position="167"/>
        <end position="188"/>
    </location>
</feature>
<feature type="transmembrane region" description="Helical" evidence="1">
    <location>
        <begin position="133"/>
        <end position="155"/>
    </location>
</feature>
<accession>A0AAD0RWN5</accession>
<name>A0AAD0RWN5_9NEIS</name>
<feature type="transmembrane region" description="Helical" evidence="1">
    <location>
        <begin position="94"/>
        <end position="113"/>
    </location>
</feature>
<keyword evidence="1" id="KW-1133">Transmembrane helix</keyword>
<reference evidence="2 3" key="1">
    <citation type="submission" date="2018-08" db="EMBL/GenBank/DDBJ databases">
        <title>Complete genome sequence of JP2-74.</title>
        <authorList>
            <person name="Wu L."/>
        </authorList>
    </citation>
    <scope>NUCLEOTIDE SEQUENCE [LARGE SCALE GENOMIC DNA]</scope>
    <source>
        <strain evidence="2 3">JP2-74</strain>
    </source>
</reference>
<dbReference type="Pfam" id="PF02592">
    <property type="entry name" value="Vut_1"/>
    <property type="match status" value="1"/>
</dbReference>
<sequence length="268" mass="30639">MICSLSYAGISRCLAWRSKRLRLLARDEGVEQFRVYGFIVGLSVTIMVVCDSLVYKTLDIYGLKITASGIVFSLCYLLSTVSTEVYGYKLGGRTVWILVVCQTFFVLIINAFALLQPDNNEISKQYYLLFNEFWRVMVGTWISVPASYFCNGFVVSRMKVFFAGRFFFIRYVIASMLAQAVLLTTAYPISLSSRYSGQELLNIIATTWSYKVFVSIALLPVGYYLVGVVKRIEKTDYFDWSVSYNPLAVFKEDDEDVKRNKYAMEEGQ</sequence>
<feature type="transmembrane region" description="Helical" evidence="1">
    <location>
        <begin position="35"/>
        <end position="55"/>
    </location>
</feature>
<dbReference type="PANTHER" id="PTHR34300:SF2">
    <property type="entry name" value="QUEUOSINE PRECURSOR TRANSPORTER-RELATED"/>
    <property type="match status" value="1"/>
</dbReference>
<feature type="transmembrane region" description="Helical" evidence="1">
    <location>
        <begin position="208"/>
        <end position="226"/>
    </location>
</feature>
<dbReference type="KEGG" id="crz:D1345_06345"/>
<dbReference type="EMBL" id="CP031968">
    <property type="protein sequence ID" value="AXT45823.1"/>
    <property type="molecule type" value="Genomic_DNA"/>
</dbReference>
<protein>
    <submittedName>
        <fullName evidence="2">VUT family protein</fullName>
    </submittedName>
</protein>
<evidence type="ECO:0000256" key="1">
    <source>
        <dbReference type="SAM" id="Phobius"/>
    </source>
</evidence>
<keyword evidence="1" id="KW-0472">Membrane</keyword>
<gene>
    <name evidence="2" type="ORF">D1345_06345</name>
</gene>
<keyword evidence="3" id="KW-1185">Reference proteome</keyword>
<dbReference type="PANTHER" id="PTHR34300">
    <property type="entry name" value="QUEUOSINE PRECURSOR TRANSPORTER-RELATED"/>
    <property type="match status" value="1"/>
</dbReference>
<dbReference type="AlphaFoldDB" id="A0AAD0RWN5"/>
<organism evidence="2 3">
    <name type="scientific">Chromobacterium rhizoryzae</name>
    <dbReference type="NCBI Taxonomy" id="1778675"/>
    <lineage>
        <taxon>Bacteria</taxon>
        <taxon>Pseudomonadati</taxon>
        <taxon>Pseudomonadota</taxon>
        <taxon>Betaproteobacteria</taxon>
        <taxon>Neisseriales</taxon>
        <taxon>Chromobacteriaceae</taxon>
        <taxon>Chromobacterium</taxon>
    </lineage>
</organism>
<keyword evidence="1" id="KW-0812">Transmembrane</keyword>
<dbReference type="InterPro" id="IPR003744">
    <property type="entry name" value="YhhQ"/>
</dbReference>
<evidence type="ECO:0000313" key="2">
    <source>
        <dbReference type="EMBL" id="AXT45823.1"/>
    </source>
</evidence>
<feature type="transmembrane region" description="Helical" evidence="1">
    <location>
        <begin position="61"/>
        <end position="82"/>
    </location>
</feature>
<dbReference type="Proteomes" id="UP000259465">
    <property type="component" value="Chromosome"/>
</dbReference>
<proteinExistence type="predicted"/>
<evidence type="ECO:0000313" key="3">
    <source>
        <dbReference type="Proteomes" id="UP000259465"/>
    </source>
</evidence>